<evidence type="ECO:0000256" key="4">
    <source>
        <dbReference type="ARBA" id="ARBA00022989"/>
    </source>
</evidence>
<dbReference type="CDD" id="cd17323">
    <property type="entry name" value="MFS_Tpo1_MDR_like"/>
    <property type="match status" value="1"/>
</dbReference>
<comment type="subcellular location">
    <subcellularLocation>
        <location evidence="1">Membrane</location>
        <topology evidence="1">Multi-pass membrane protein</topology>
    </subcellularLocation>
</comment>
<protein>
    <recommendedName>
        <fullName evidence="8">Major facilitator superfamily (MFS) profile domain-containing protein</fullName>
    </recommendedName>
</protein>
<keyword evidence="4 7" id="KW-1133">Transmembrane helix</keyword>
<organism evidence="9 10">
    <name type="scientific">Sporothrix bragantina</name>
    <dbReference type="NCBI Taxonomy" id="671064"/>
    <lineage>
        <taxon>Eukaryota</taxon>
        <taxon>Fungi</taxon>
        <taxon>Dikarya</taxon>
        <taxon>Ascomycota</taxon>
        <taxon>Pezizomycotina</taxon>
        <taxon>Sordariomycetes</taxon>
        <taxon>Sordariomycetidae</taxon>
        <taxon>Ophiostomatales</taxon>
        <taxon>Ophiostomataceae</taxon>
        <taxon>Sporothrix</taxon>
    </lineage>
</organism>
<feature type="region of interest" description="Disordered" evidence="6">
    <location>
        <begin position="549"/>
        <end position="584"/>
    </location>
</feature>
<dbReference type="PRINTS" id="PR01036">
    <property type="entry name" value="TCRTETB"/>
</dbReference>
<evidence type="ECO:0000256" key="7">
    <source>
        <dbReference type="SAM" id="Phobius"/>
    </source>
</evidence>
<feature type="domain" description="Major facilitator superfamily (MFS) profile" evidence="8">
    <location>
        <begin position="88"/>
        <end position="533"/>
    </location>
</feature>
<dbReference type="PANTHER" id="PTHR23502">
    <property type="entry name" value="MAJOR FACILITATOR SUPERFAMILY"/>
    <property type="match status" value="1"/>
</dbReference>
<accession>A0ABP0C0H2</accession>
<evidence type="ECO:0000256" key="6">
    <source>
        <dbReference type="SAM" id="MobiDB-lite"/>
    </source>
</evidence>
<feature type="transmembrane region" description="Helical" evidence="7">
    <location>
        <begin position="481"/>
        <end position="502"/>
    </location>
</feature>
<feature type="transmembrane region" description="Helical" evidence="7">
    <location>
        <begin position="183"/>
        <end position="205"/>
    </location>
</feature>
<keyword evidence="2" id="KW-0813">Transport</keyword>
<dbReference type="EMBL" id="CAWUHC010000052">
    <property type="protein sequence ID" value="CAK7225152.1"/>
    <property type="molecule type" value="Genomic_DNA"/>
</dbReference>
<dbReference type="InterPro" id="IPR020846">
    <property type="entry name" value="MFS_dom"/>
</dbReference>
<feature type="transmembrane region" description="Helical" evidence="7">
    <location>
        <begin position="448"/>
        <end position="469"/>
    </location>
</feature>
<keyword evidence="3 7" id="KW-0812">Transmembrane</keyword>
<keyword evidence="5 7" id="KW-0472">Membrane</keyword>
<dbReference type="Proteomes" id="UP001642406">
    <property type="component" value="Unassembled WGS sequence"/>
</dbReference>
<evidence type="ECO:0000256" key="5">
    <source>
        <dbReference type="ARBA" id="ARBA00023136"/>
    </source>
</evidence>
<feature type="compositionally biased region" description="Polar residues" evidence="6">
    <location>
        <begin position="562"/>
        <end position="573"/>
    </location>
</feature>
<evidence type="ECO:0000256" key="2">
    <source>
        <dbReference type="ARBA" id="ARBA00022448"/>
    </source>
</evidence>
<dbReference type="Pfam" id="PF07690">
    <property type="entry name" value="MFS_1"/>
    <property type="match status" value="1"/>
</dbReference>
<evidence type="ECO:0000256" key="3">
    <source>
        <dbReference type="ARBA" id="ARBA00022692"/>
    </source>
</evidence>
<dbReference type="InterPro" id="IPR011701">
    <property type="entry name" value="MFS"/>
</dbReference>
<feature type="transmembrane region" description="Helical" evidence="7">
    <location>
        <begin position="416"/>
        <end position="436"/>
    </location>
</feature>
<dbReference type="InterPro" id="IPR036259">
    <property type="entry name" value="MFS_trans_sf"/>
</dbReference>
<evidence type="ECO:0000259" key="8">
    <source>
        <dbReference type="PROSITE" id="PS50850"/>
    </source>
</evidence>
<evidence type="ECO:0000313" key="10">
    <source>
        <dbReference type="Proteomes" id="UP001642406"/>
    </source>
</evidence>
<comment type="caution">
    <text evidence="9">The sequence shown here is derived from an EMBL/GenBank/DDBJ whole genome shotgun (WGS) entry which is preliminary data.</text>
</comment>
<feature type="transmembrane region" description="Helical" evidence="7">
    <location>
        <begin position="212"/>
        <end position="237"/>
    </location>
</feature>
<feature type="transmembrane region" description="Helical" evidence="7">
    <location>
        <begin position="365"/>
        <end position="383"/>
    </location>
</feature>
<feature type="transmembrane region" description="Helical" evidence="7">
    <location>
        <begin position="514"/>
        <end position="535"/>
    </location>
</feature>
<dbReference type="PROSITE" id="PS50850">
    <property type="entry name" value="MFS"/>
    <property type="match status" value="1"/>
</dbReference>
<feature type="transmembrane region" description="Helical" evidence="7">
    <location>
        <begin position="87"/>
        <end position="107"/>
    </location>
</feature>
<feature type="compositionally biased region" description="Low complexity" evidence="6">
    <location>
        <begin position="19"/>
        <end position="36"/>
    </location>
</feature>
<keyword evidence="10" id="KW-1185">Reference proteome</keyword>
<feature type="compositionally biased region" description="Polar residues" evidence="6">
    <location>
        <begin position="49"/>
        <end position="61"/>
    </location>
</feature>
<dbReference type="PANTHER" id="PTHR23502:SF51">
    <property type="entry name" value="QUINIDINE RESISTANCE PROTEIN 1-RELATED"/>
    <property type="match status" value="1"/>
</dbReference>
<feature type="transmembrane region" description="Helical" evidence="7">
    <location>
        <begin position="325"/>
        <end position="350"/>
    </location>
</feature>
<dbReference type="Gene3D" id="1.20.1250.20">
    <property type="entry name" value="MFS general substrate transporter like domains"/>
    <property type="match status" value="1"/>
</dbReference>
<reference evidence="9 10" key="1">
    <citation type="submission" date="2024-01" db="EMBL/GenBank/DDBJ databases">
        <authorList>
            <person name="Allen C."/>
            <person name="Tagirdzhanova G."/>
        </authorList>
    </citation>
    <scope>NUCLEOTIDE SEQUENCE [LARGE SCALE GENOMIC DNA]</scope>
</reference>
<evidence type="ECO:0000256" key="1">
    <source>
        <dbReference type="ARBA" id="ARBA00004141"/>
    </source>
</evidence>
<feature type="transmembrane region" description="Helical" evidence="7">
    <location>
        <begin position="119"/>
        <end position="142"/>
    </location>
</feature>
<dbReference type="SUPFAM" id="SSF103473">
    <property type="entry name" value="MFS general substrate transporter"/>
    <property type="match status" value="1"/>
</dbReference>
<feature type="region of interest" description="Disordered" evidence="6">
    <location>
        <begin position="1"/>
        <end position="70"/>
    </location>
</feature>
<feature type="compositionally biased region" description="Polar residues" evidence="6">
    <location>
        <begin position="8"/>
        <end position="18"/>
    </location>
</feature>
<gene>
    <name evidence="9" type="ORF">SBRCBS47491_005794</name>
</gene>
<sequence>MSRPVPSTEANSSHDVATSPNDASPSPLDAASASPAGINHSLAGDSIHENASSETDNNPTDGNDPEQLSRVVSGPPYSVFSKGMKRYIIIMVTFTSFISPMTANIYFPALTPIAEDLGVSIGLINLTLTTFMILQGIAPTLFGDFGDMAGRRPAFIIALSIYMVVNIGLALQDNYAALLVLRMLQSGGSSGTLALGYAVVADIAVSAERGKYMGIVGAGINIGPAISPVLGGILAQYLGWRSIFWFCCILSACFLVPYALSVPETARNVVGNGSIPPRWINMTLLDFIHQKRHPVPLSERPQPPKNRIRFPNPLRTLYVVFEKDLSLILVYAALIYLVFIMIVATLSTIFSDIYHLDELQIGLCYLPYGVGCCTASILQGHILDWNYRRTARKIGFTIDYRRGDDLSKFPIERVRLMPMVPMVAVGICTVIAYGWVLEYRLPLPVPLVLLFFVGLTVVGSFNILSTLIMDLYPQAPATAVAAVNLVRCLMGAGMTAFIEAMIERLGRGWNFTFWALLVLVASPSMYLVLCWGPGWREARRVRLAKKKAQKEEEQEGRGQALASEQHQATSEQHGPSLEGAHAVSPAAPEECSVVEVHAYTEKGVKANYGQLDNTIATARVPPSAVECAFPQEGSEEAQPGIKE</sequence>
<proteinExistence type="predicted"/>
<evidence type="ECO:0000313" key="9">
    <source>
        <dbReference type="EMBL" id="CAK7225152.1"/>
    </source>
</evidence>
<name>A0ABP0C0H2_9PEZI</name>
<feature type="transmembrane region" description="Helical" evidence="7">
    <location>
        <begin position="154"/>
        <end position="171"/>
    </location>
</feature>
<feature type="transmembrane region" description="Helical" evidence="7">
    <location>
        <begin position="243"/>
        <end position="260"/>
    </location>
</feature>